<dbReference type="KEGG" id="bon:A361_17455"/>
<dbReference type="eggNOG" id="ENOG502ZCGB">
    <property type="taxonomic scope" value="Bacteria"/>
</dbReference>
<dbReference type="EMBL" id="CP015506">
    <property type="protein sequence ID" value="AND40861.1"/>
    <property type="molecule type" value="Genomic_DNA"/>
</dbReference>
<dbReference type="STRING" id="1196031.A361_17455"/>
<protein>
    <recommendedName>
        <fullName evidence="1">Uracil-DNA glycosylase-like domain-containing protein</fullName>
    </recommendedName>
</protein>
<dbReference type="AlphaFoldDB" id="A0A161J5R9"/>
<sequence>MECSLLSKYLPAIEKLPKGEPLTKDQLMTEEFLISQGGDLDIYYAPHNEYINKDAKIVIVGITPGWSQMRIAFESFMKGLAAEKELNAILKETKKAASFSGGMRRNLISMLDQCGLYEALHIDGSDTLFERNRPLLHTTSVLKYPVFFRGNNYTGHQPDLLKTAMLAEYATEVFPEELAQINGHALIIPLGITAERIIRHLYTAKQLTGHIIVSGFPHPSGANGHRAKQFEQNKYAMTDLIRRWGEQL</sequence>
<feature type="domain" description="Uracil-DNA glycosylase-like" evidence="1">
    <location>
        <begin position="50"/>
        <end position="231"/>
    </location>
</feature>
<dbReference type="InterPro" id="IPR036895">
    <property type="entry name" value="Uracil-DNA_glycosylase-like_sf"/>
</dbReference>
<evidence type="ECO:0000313" key="2">
    <source>
        <dbReference type="EMBL" id="AND40861.1"/>
    </source>
</evidence>
<dbReference type="RefSeq" id="WP_009333626.1">
    <property type="nucleotide sequence ID" value="NZ_CP015506.1"/>
</dbReference>
<organism evidence="2 3">
    <name type="scientific">Cytobacillus oceanisediminis 2691</name>
    <dbReference type="NCBI Taxonomy" id="1196031"/>
    <lineage>
        <taxon>Bacteria</taxon>
        <taxon>Bacillati</taxon>
        <taxon>Bacillota</taxon>
        <taxon>Bacilli</taxon>
        <taxon>Bacillales</taxon>
        <taxon>Bacillaceae</taxon>
        <taxon>Cytobacillus</taxon>
    </lineage>
</organism>
<name>A0A161J5R9_9BACI</name>
<reference evidence="2 3" key="1">
    <citation type="submission" date="2016-04" db="EMBL/GenBank/DDBJ databases">
        <title>Complete genome sequence of Bacillus oceanisediminis strain 2691.</title>
        <authorList>
            <person name="Jeong H."/>
            <person name="Kim H.J."/>
            <person name="Lee D.-W."/>
        </authorList>
    </citation>
    <scope>NUCLEOTIDE SEQUENCE [LARGE SCALE GENOMIC DNA]</scope>
    <source>
        <strain evidence="2 3">2691</strain>
    </source>
</reference>
<proteinExistence type="predicted"/>
<dbReference type="Proteomes" id="UP000077856">
    <property type="component" value="Chromosome"/>
</dbReference>
<dbReference type="InterPro" id="IPR005122">
    <property type="entry name" value="Uracil-DNA_glycosylase-like"/>
</dbReference>
<evidence type="ECO:0000313" key="3">
    <source>
        <dbReference type="Proteomes" id="UP000077856"/>
    </source>
</evidence>
<accession>A0A161J5R9</accession>
<evidence type="ECO:0000259" key="1">
    <source>
        <dbReference type="Pfam" id="PF03167"/>
    </source>
</evidence>
<dbReference type="Pfam" id="PF03167">
    <property type="entry name" value="UDG"/>
    <property type="match status" value="1"/>
</dbReference>
<dbReference type="SUPFAM" id="SSF52141">
    <property type="entry name" value="Uracil-DNA glycosylase-like"/>
    <property type="match status" value="1"/>
</dbReference>
<gene>
    <name evidence="2" type="ORF">A361_17455</name>
</gene>